<feature type="binding site" evidence="12">
    <location>
        <position position="487"/>
    </location>
    <ligand>
        <name>Zn(2+)</name>
        <dbReference type="ChEBI" id="CHEBI:29105"/>
        <label>1</label>
    </ligand>
</feature>
<comment type="subunit">
    <text evidence="12">Component of the replication restart primosome.</text>
</comment>
<dbReference type="AlphaFoldDB" id="A0A212QPT5"/>
<proteinExistence type="inferred from homology"/>
<dbReference type="PANTHER" id="PTHR30580">
    <property type="entry name" value="PRIMOSOMAL PROTEIN N"/>
    <property type="match status" value="1"/>
</dbReference>
<evidence type="ECO:0000256" key="3">
    <source>
        <dbReference type="ARBA" id="ARBA00022723"/>
    </source>
</evidence>
<keyword evidence="7 12" id="KW-0862">Zinc</keyword>
<dbReference type="Pfam" id="PF18319">
    <property type="entry name" value="Zn_ribbon_PriA"/>
    <property type="match status" value="1"/>
</dbReference>
<dbReference type="NCBIfam" id="TIGR00595">
    <property type="entry name" value="priA"/>
    <property type="match status" value="1"/>
</dbReference>
<comment type="function">
    <text evidence="12">Initiates the restart of stalled replication forks, which reloads the replicative helicase on sites other than the origin of replication. Recognizes and binds to abandoned replication forks and remodels them to uncover a helicase loading site. Promotes assembly of the primosome at these replication forks.</text>
</comment>
<keyword evidence="4 12" id="KW-0547">Nucleotide-binding</keyword>
<keyword evidence="5 12" id="KW-0378">Hydrolase</keyword>
<evidence type="ECO:0000256" key="10">
    <source>
        <dbReference type="ARBA" id="ARBA00023235"/>
    </source>
</evidence>
<gene>
    <name evidence="12" type="primary">priA</name>
    <name evidence="14" type="ORF">SAMN07250955_102234</name>
</gene>
<comment type="similarity">
    <text evidence="12">Belongs to the helicase family. PriA subfamily.</text>
</comment>
<comment type="catalytic activity">
    <reaction evidence="11 12">
        <text>ATP + H2O = ADP + phosphate + H(+)</text>
        <dbReference type="Rhea" id="RHEA:13065"/>
        <dbReference type="ChEBI" id="CHEBI:15377"/>
        <dbReference type="ChEBI" id="CHEBI:15378"/>
        <dbReference type="ChEBI" id="CHEBI:30616"/>
        <dbReference type="ChEBI" id="CHEBI:43474"/>
        <dbReference type="ChEBI" id="CHEBI:456216"/>
        <dbReference type="EC" id="5.6.2.4"/>
    </reaction>
</comment>
<dbReference type="SMART" id="SM00487">
    <property type="entry name" value="DEXDc"/>
    <property type="match status" value="1"/>
</dbReference>
<keyword evidence="10 12" id="KW-0413">Isomerase</keyword>
<sequence length="735" mass="78993">MAFPVPVIVPVLLPLPLDQPYDYLLANGDAPSPGSFVVVPFGPRELLGIVWSRRSPRPVATARLKSVQTVLDTPPLPPTLLAFMQTVADHTLTPLGQVLRLAIASTSALAPAPLKLAYRRGPAPMPVKPSIVTARVLAAVGEVPGEAPIVAAELGKRAKASAAALRQLALDGLLQAVEVDTDGGPASPDPERPPLALDPQQEVAAAELVAMVEAKSGVALLDGVPGSGKTEVYFEAVAAALRAGRKVLVLLPEIALSAQWLERFVRRFGEVPVAWHSGLTSAQRRDRWRWIARGQAKVVVGARSALFLPLTDLGLIVVDEEHDQSFKQEEGGIYHARDMAIRRAAIEGCPIVLASATPSLETILAAGLGGHVEPEANWRHLHLPARHGTAPAAALELIDLRRQRPPRGAFLSVRLRQALQDTLERDGQSLLFLNRRGYAPLALCRACGHRFRCPNCSAWLTAHRLRRRLQCHHCGYGMPEPAHCPSCGTVDSLALSGPGVERVAEEVRQLLPEARIAVMTSDTVGTANAAEALVAAMAAREVDILIGTQMVAKGHHFPDLLTVGVIDADLGLAGGDLRASERTFQLLYQVAGRAGREARAGRVLVQTHVPDHPVLQALASGDRDRFLQVELAERQEAGMPPLGRLAALILSGPERPLVEKAARELARAAPFDPDIRVLGPAQAPIALLRGRWRERLLVKASAEVDLQAYLRGWLGAQKFSSKVMLTVDIDPQSFF</sequence>
<evidence type="ECO:0000256" key="5">
    <source>
        <dbReference type="ARBA" id="ARBA00022801"/>
    </source>
</evidence>
<keyword evidence="1 12" id="KW-0639">Primosome</keyword>
<feature type="binding site" evidence="12">
    <location>
        <position position="447"/>
    </location>
    <ligand>
        <name>Zn(2+)</name>
        <dbReference type="ChEBI" id="CHEBI:29105"/>
        <label>1</label>
    </ligand>
</feature>
<feature type="binding site" evidence="12">
    <location>
        <position position="456"/>
    </location>
    <ligand>
        <name>Zn(2+)</name>
        <dbReference type="ChEBI" id="CHEBI:29105"/>
        <label>2</label>
    </ligand>
</feature>
<evidence type="ECO:0000256" key="7">
    <source>
        <dbReference type="ARBA" id="ARBA00022833"/>
    </source>
</evidence>
<dbReference type="GO" id="GO:0008270">
    <property type="term" value="F:zinc ion binding"/>
    <property type="evidence" value="ECO:0007669"/>
    <property type="project" value="UniProtKB-UniRule"/>
</dbReference>
<dbReference type="Pfam" id="PF00270">
    <property type="entry name" value="DEAD"/>
    <property type="match status" value="1"/>
</dbReference>
<comment type="catalytic activity">
    <reaction evidence="12">
        <text>Couples ATP hydrolysis with the unwinding of duplex DNA by translocating in the 3'-5' direction.</text>
        <dbReference type="EC" id="5.6.2.4"/>
    </reaction>
</comment>
<dbReference type="GO" id="GO:1990077">
    <property type="term" value="C:primosome complex"/>
    <property type="evidence" value="ECO:0007669"/>
    <property type="project" value="UniProtKB-UniRule"/>
</dbReference>
<dbReference type="GO" id="GO:0003677">
    <property type="term" value="F:DNA binding"/>
    <property type="evidence" value="ECO:0007669"/>
    <property type="project" value="UniProtKB-UniRule"/>
</dbReference>
<keyword evidence="9 12" id="KW-0238">DNA-binding</keyword>
<dbReference type="FunFam" id="3.40.50.300:FF:000489">
    <property type="entry name" value="Primosome assembly protein PriA"/>
    <property type="match status" value="1"/>
</dbReference>
<dbReference type="EC" id="5.6.2.4" evidence="12"/>
<dbReference type="InterPro" id="IPR014001">
    <property type="entry name" value="Helicase_ATP-bd"/>
</dbReference>
<dbReference type="PANTHER" id="PTHR30580:SF0">
    <property type="entry name" value="PRIMOSOMAL PROTEIN N"/>
    <property type="match status" value="1"/>
</dbReference>
<dbReference type="NCBIfam" id="NF004070">
    <property type="entry name" value="PRK05580.2-2"/>
    <property type="match status" value="1"/>
</dbReference>
<evidence type="ECO:0000256" key="1">
    <source>
        <dbReference type="ARBA" id="ARBA00022515"/>
    </source>
</evidence>
<evidence type="ECO:0000259" key="13">
    <source>
        <dbReference type="PROSITE" id="PS51192"/>
    </source>
</evidence>
<dbReference type="GO" id="GO:0043138">
    <property type="term" value="F:3'-5' DNA helicase activity"/>
    <property type="evidence" value="ECO:0007669"/>
    <property type="project" value="UniProtKB-EC"/>
</dbReference>
<evidence type="ECO:0000256" key="4">
    <source>
        <dbReference type="ARBA" id="ARBA00022741"/>
    </source>
</evidence>
<dbReference type="GO" id="GO:0006310">
    <property type="term" value="P:DNA recombination"/>
    <property type="evidence" value="ECO:0007669"/>
    <property type="project" value="InterPro"/>
</dbReference>
<dbReference type="GO" id="GO:0006270">
    <property type="term" value="P:DNA replication initiation"/>
    <property type="evidence" value="ECO:0007669"/>
    <property type="project" value="TreeGrafter"/>
</dbReference>
<dbReference type="PROSITE" id="PS51192">
    <property type="entry name" value="HELICASE_ATP_BIND_1"/>
    <property type="match status" value="1"/>
</dbReference>
<keyword evidence="6 12" id="KW-0347">Helicase</keyword>
<evidence type="ECO:0000256" key="11">
    <source>
        <dbReference type="ARBA" id="ARBA00048988"/>
    </source>
</evidence>
<dbReference type="GO" id="GO:0006302">
    <property type="term" value="P:double-strand break repair"/>
    <property type="evidence" value="ECO:0007669"/>
    <property type="project" value="InterPro"/>
</dbReference>
<dbReference type="InterPro" id="IPR027417">
    <property type="entry name" value="P-loop_NTPase"/>
</dbReference>
<dbReference type="GO" id="GO:0016887">
    <property type="term" value="F:ATP hydrolysis activity"/>
    <property type="evidence" value="ECO:0007669"/>
    <property type="project" value="RHEA"/>
</dbReference>
<dbReference type="SUPFAM" id="SSF52540">
    <property type="entry name" value="P-loop containing nucleoside triphosphate hydrolases"/>
    <property type="match status" value="1"/>
</dbReference>
<feature type="binding site" evidence="12">
    <location>
        <position position="484"/>
    </location>
    <ligand>
        <name>Zn(2+)</name>
        <dbReference type="ChEBI" id="CHEBI:29105"/>
        <label>1</label>
    </ligand>
</feature>
<dbReference type="EMBL" id="FYEH01000002">
    <property type="protein sequence ID" value="SNB61427.1"/>
    <property type="molecule type" value="Genomic_DNA"/>
</dbReference>
<feature type="binding site" evidence="12">
    <location>
        <position position="444"/>
    </location>
    <ligand>
        <name>Zn(2+)</name>
        <dbReference type="ChEBI" id="CHEBI:29105"/>
        <label>1</label>
    </ligand>
</feature>
<dbReference type="InterPro" id="IPR042115">
    <property type="entry name" value="PriA_3primeBD_sf"/>
</dbReference>
<dbReference type="InterPro" id="IPR041236">
    <property type="entry name" value="PriA_C"/>
</dbReference>
<evidence type="ECO:0000313" key="15">
    <source>
        <dbReference type="Proteomes" id="UP000197065"/>
    </source>
</evidence>
<keyword evidence="15" id="KW-1185">Reference proteome</keyword>
<comment type="cofactor">
    <cofactor evidence="12">
        <name>Zn(2+)</name>
        <dbReference type="ChEBI" id="CHEBI:29105"/>
    </cofactor>
    <text evidence="12">Binds 2 zinc ions per subunit.</text>
</comment>
<organism evidence="14 15">
    <name type="scientific">Arboricoccus pini</name>
    <dbReference type="NCBI Taxonomy" id="1963835"/>
    <lineage>
        <taxon>Bacteria</taxon>
        <taxon>Pseudomonadati</taxon>
        <taxon>Pseudomonadota</taxon>
        <taxon>Alphaproteobacteria</taxon>
        <taxon>Geminicoccales</taxon>
        <taxon>Geminicoccaceae</taxon>
        <taxon>Arboricoccus</taxon>
    </lineage>
</organism>
<evidence type="ECO:0000256" key="2">
    <source>
        <dbReference type="ARBA" id="ARBA00022705"/>
    </source>
</evidence>
<dbReference type="Gene3D" id="3.40.50.300">
    <property type="entry name" value="P-loop containing nucleotide triphosphate hydrolases"/>
    <property type="match status" value="2"/>
</dbReference>
<keyword evidence="3 12" id="KW-0479">Metal-binding</keyword>
<dbReference type="InterPro" id="IPR040498">
    <property type="entry name" value="PriA_CRR"/>
</dbReference>
<evidence type="ECO:0000313" key="14">
    <source>
        <dbReference type="EMBL" id="SNB61427.1"/>
    </source>
</evidence>
<dbReference type="HAMAP" id="MF_00983">
    <property type="entry name" value="PriA"/>
    <property type="match status" value="1"/>
</dbReference>
<reference evidence="14 15" key="1">
    <citation type="submission" date="2017-06" db="EMBL/GenBank/DDBJ databases">
        <authorList>
            <person name="Kim H.J."/>
            <person name="Triplett B.A."/>
        </authorList>
    </citation>
    <scope>NUCLEOTIDE SEQUENCE [LARGE SCALE GENOMIC DNA]</scope>
    <source>
        <strain evidence="14 15">B29T1</strain>
    </source>
</reference>
<evidence type="ECO:0000256" key="12">
    <source>
        <dbReference type="HAMAP-Rule" id="MF_00983"/>
    </source>
</evidence>
<feature type="binding site" evidence="12">
    <location>
        <position position="474"/>
    </location>
    <ligand>
        <name>Zn(2+)</name>
        <dbReference type="ChEBI" id="CHEBI:29105"/>
        <label>2</label>
    </ligand>
</feature>
<dbReference type="Proteomes" id="UP000197065">
    <property type="component" value="Unassembled WGS sequence"/>
</dbReference>
<dbReference type="GO" id="GO:0006269">
    <property type="term" value="P:DNA replication, synthesis of primer"/>
    <property type="evidence" value="ECO:0007669"/>
    <property type="project" value="UniProtKB-KW"/>
</dbReference>
<protein>
    <recommendedName>
        <fullName evidence="12">Replication restart protein PriA</fullName>
    </recommendedName>
    <alternativeName>
        <fullName evidence="12">ATP-dependent DNA helicase PriA</fullName>
        <ecNumber evidence="12">5.6.2.4</ecNumber>
    </alternativeName>
    <alternativeName>
        <fullName evidence="12">DNA 3'-5' helicase PriA</fullName>
    </alternativeName>
</protein>
<dbReference type="InterPro" id="IPR005259">
    <property type="entry name" value="PriA"/>
</dbReference>
<evidence type="ECO:0000256" key="8">
    <source>
        <dbReference type="ARBA" id="ARBA00022840"/>
    </source>
</evidence>
<accession>A0A212QPT5</accession>
<evidence type="ECO:0000256" key="9">
    <source>
        <dbReference type="ARBA" id="ARBA00023125"/>
    </source>
</evidence>
<dbReference type="OrthoDB" id="9759544at2"/>
<dbReference type="Gene3D" id="3.40.1440.60">
    <property type="entry name" value="PriA, 3(prime) DNA-binding domain"/>
    <property type="match status" value="1"/>
</dbReference>
<name>A0A212QPT5_9PROT</name>
<dbReference type="Pfam" id="PF17764">
    <property type="entry name" value="PriA_3primeBD"/>
    <property type="match status" value="1"/>
</dbReference>
<feature type="binding site" evidence="12">
    <location>
        <position position="471"/>
    </location>
    <ligand>
        <name>Zn(2+)</name>
        <dbReference type="ChEBI" id="CHEBI:29105"/>
        <label>2</label>
    </ligand>
</feature>
<dbReference type="GO" id="GO:0005524">
    <property type="term" value="F:ATP binding"/>
    <property type="evidence" value="ECO:0007669"/>
    <property type="project" value="UniProtKB-UniRule"/>
</dbReference>
<dbReference type="Pfam" id="PF18074">
    <property type="entry name" value="PriA_C"/>
    <property type="match status" value="1"/>
</dbReference>
<dbReference type="InterPro" id="IPR041222">
    <property type="entry name" value="PriA_3primeBD"/>
</dbReference>
<dbReference type="InterPro" id="IPR001650">
    <property type="entry name" value="Helicase_C-like"/>
</dbReference>
<evidence type="ECO:0000256" key="6">
    <source>
        <dbReference type="ARBA" id="ARBA00022806"/>
    </source>
</evidence>
<dbReference type="RefSeq" id="WP_088560087.1">
    <property type="nucleotide sequence ID" value="NZ_FYEH01000002.1"/>
</dbReference>
<keyword evidence="8 12" id="KW-0067">ATP-binding</keyword>
<feature type="binding site" evidence="12">
    <location>
        <position position="453"/>
    </location>
    <ligand>
        <name>Zn(2+)</name>
        <dbReference type="ChEBI" id="CHEBI:29105"/>
        <label>2</label>
    </ligand>
</feature>
<keyword evidence="2 12" id="KW-0235">DNA replication</keyword>
<dbReference type="InterPro" id="IPR011545">
    <property type="entry name" value="DEAD/DEAH_box_helicase_dom"/>
</dbReference>
<feature type="domain" description="Helicase ATP-binding" evidence="13">
    <location>
        <begin position="210"/>
        <end position="376"/>
    </location>
</feature>
<dbReference type="SMART" id="SM00490">
    <property type="entry name" value="HELICc"/>
    <property type="match status" value="1"/>
</dbReference>